<dbReference type="EMBL" id="JAYKXN010000003">
    <property type="protein sequence ID" value="KAK7300566.1"/>
    <property type="molecule type" value="Genomic_DNA"/>
</dbReference>
<comment type="caution">
    <text evidence="2">The sequence shown here is derived from an EMBL/GenBank/DDBJ whole genome shotgun (WGS) entry which is preliminary data.</text>
</comment>
<evidence type="ECO:0000313" key="2">
    <source>
        <dbReference type="EMBL" id="KAK7300566.1"/>
    </source>
</evidence>
<evidence type="ECO:0000256" key="1">
    <source>
        <dbReference type="SAM" id="MobiDB-lite"/>
    </source>
</evidence>
<proteinExistence type="predicted"/>
<reference evidence="2 3" key="1">
    <citation type="submission" date="2024-01" db="EMBL/GenBank/DDBJ databases">
        <title>The genomes of 5 underutilized Papilionoideae crops provide insights into root nodulation and disease resistance.</title>
        <authorList>
            <person name="Yuan L."/>
        </authorList>
    </citation>
    <scope>NUCLEOTIDE SEQUENCE [LARGE SCALE GENOMIC DNA]</scope>
    <source>
        <strain evidence="2">LY-2023</strain>
        <tissue evidence="2">Leaf</tissue>
    </source>
</reference>
<feature type="region of interest" description="Disordered" evidence="1">
    <location>
        <begin position="36"/>
        <end position="61"/>
    </location>
</feature>
<evidence type="ECO:0000313" key="3">
    <source>
        <dbReference type="Proteomes" id="UP001359559"/>
    </source>
</evidence>
<dbReference type="AlphaFoldDB" id="A0AAN9JLW4"/>
<gene>
    <name evidence="2" type="ORF">RJT34_11413</name>
</gene>
<keyword evidence="3" id="KW-1185">Reference proteome</keyword>
<accession>A0AAN9JLW4</accession>
<protein>
    <submittedName>
        <fullName evidence="2">Uncharacterized protein</fullName>
    </submittedName>
</protein>
<name>A0AAN9JLW4_CLITE</name>
<dbReference type="Proteomes" id="UP001359559">
    <property type="component" value="Unassembled WGS sequence"/>
</dbReference>
<sequence length="141" mass="16278">MVLNRVAIIIIAVCIPRCRFHNLIREKVGQNPTWHRLTNLTGTHENRRGRRTPLSNVPGSQSNAQTPFYKPFHVRHVTFGVSTIYGTTCYPPFLYFRRCHHLFPDIISLSKPFAFFLSLNQLSAPFSNSRNLYCVISRLGF</sequence>
<organism evidence="2 3">
    <name type="scientific">Clitoria ternatea</name>
    <name type="common">Butterfly pea</name>
    <dbReference type="NCBI Taxonomy" id="43366"/>
    <lineage>
        <taxon>Eukaryota</taxon>
        <taxon>Viridiplantae</taxon>
        <taxon>Streptophyta</taxon>
        <taxon>Embryophyta</taxon>
        <taxon>Tracheophyta</taxon>
        <taxon>Spermatophyta</taxon>
        <taxon>Magnoliopsida</taxon>
        <taxon>eudicotyledons</taxon>
        <taxon>Gunneridae</taxon>
        <taxon>Pentapetalae</taxon>
        <taxon>rosids</taxon>
        <taxon>fabids</taxon>
        <taxon>Fabales</taxon>
        <taxon>Fabaceae</taxon>
        <taxon>Papilionoideae</taxon>
        <taxon>50 kb inversion clade</taxon>
        <taxon>NPAAA clade</taxon>
        <taxon>indigoferoid/millettioid clade</taxon>
        <taxon>Phaseoleae</taxon>
        <taxon>Clitoria</taxon>
    </lineage>
</organism>